<dbReference type="GO" id="GO:0003700">
    <property type="term" value="F:DNA-binding transcription factor activity"/>
    <property type="evidence" value="ECO:0007669"/>
    <property type="project" value="TreeGrafter"/>
</dbReference>
<evidence type="ECO:0000313" key="7">
    <source>
        <dbReference type="Proteomes" id="UP000315677"/>
    </source>
</evidence>
<dbReference type="SUPFAM" id="SSF48498">
    <property type="entry name" value="Tetracyclin repressor-like, C-terminal domain"/>
    <property type="match status" value="1"/>
</dbReference>
<dbReference type="Pfam" id="PF16859">
    <property type="entry name" value="TetR_C_11"/>
    <property type="match status" value="1"/>
</dbReference>
<dbReference type="AlphaFoldDB" id="A0A543E198"/>
<keyword evidence="7" id="KW-1185">Reference proteome</keyword>
<dbReference type="PROSITE" id="PS50977">
    <property type="entry name" value="HTH_TETR_2"/>
    <property type="match status" value="1"/>
</dbReference>
<dbReference type="InterPro" id="IPR036271">
    <property type="entry name" value="Tet_transcr_reg_TetR-rel_C_sf"/>
</dbReference>
<accession>A0A543E198</accession>
<dbReference type="PRINTS" id="PR00455">
    <property type="entry name" value="HTHTETR"/>
</dbReference>
<dbReference type="Pfam" id="PF00440">
    <property type="entry name" value="TetR_N"/>
    <property type="match status" value="1"/>
</dbReference>
<dbReference type="OrthoDB" id="9796019at2"/>
<dbReference type="EMBL" id="VFPA01000001">
    <property type="protein sequence ID" value="TQM15363.1"/>
    <property type="molecule type" value="Genomic_DNA"/>
</dbReference>
<sequence length="204" mass="22033">MPDPTRRSERSRHAILTAAHELVGEVGYRKLTIEAIAARAGVGKQTIYRWWPSKGAVVLDAMLATVSDPADLALPDTGDVDADLRGVVHAIVAELADPTLSGTSRALMIEIQEDPGLAESMVERILGPNLAAIADRLRAAQDAGQLRRDLDLSVAVEMIVGPLYHRWLLRTAPLTPAYADTVTDLALRALAPDRLAPHGEDRLE</sequence>
<dbReference type="PANTHER" id="PTHR30055">
    <property type="entry name" value="HTH-TYPE TRANSCRIPTIONAL REGULATOR RUTR"/>
    <property type="match status" value="1"/>
</dbReference>
<proteinExistence type="predicted"/>
<evidence type="ECO:0000259" key="5">
    <source>
        <dbReference type="PROSITE" id="PS50977"/>
    </source>
</evidence>
<feature type="domain" description="HTH tetR-type" evidence="5">
    <location>
        <begin position="9"/>
        <end position="69"/>
    </location>
</feature>
<dbReference type="Gene3D" id="1.10.10.60">
    <property type="entry name" value="Homeodomain-like"/>
    <property type="match status" value="1"/>
</dbReference>
<dbReference type="SUPFAM" id="SSF46689">
    <property type="entry name" value="Homeodomain-like"/>
    <property type="match status" value="1"/>
</dbReference>
<dbReference type="Gene3D" id="1.10.357.10">
    <property type="entry name" value="Tetracycline Repressor, domain 2"/>
    <property type="match status" value="1"/>
</dbReference>
<dbReference type="InterPro" id="IPR050109">
    <property type="entry name" value="HTH-type_TetR-like_transc_reg"/>
</dbReference>
<gene>
    <name evidence="6" type="ORF">FB558_2147</name>
</gene>
<dbReference type="InterPro" id="IPR001647">
    <property type="entry name" value="HTH_TetR"/>
</dbReference>
<evidence type="ECO:0000256" key="3">
    <source>
        <dbReference type="ARBA" id="ARBA00023163"/>
    </source>
</evidence>
<keyword evidence="2 4" id="KW-0238">DNA-binding</keyword>
<comment type="caution">
    <text evidence="6">The sequence shown here is derived from an EMBL/GenBank/DDBJ whole genome shotgun (WGS) entry which is preliminary data.</text>
</comment>
<evidence type="ECO:0000313" key="6">
    <source>
        <dbReference type="EMBL" id="TQM15363.1"/>
    </source>
</evidence>
<reference evidence="6 7" key="1">
    <citation type="submission" date="2019-06" db="EMBL/GenBank/DDBJ databases">
        <title>Sequencing the genomes of 1000 actinobacteria strains.</title>
        <authorList>
            <person name="Klenk H.-P."/>
        </authorList>
    </citation>
    <scope>NUCLEOTIDE SEQUENCE [LARGE SCALE GENOMIC DNA]</scope>
    <source>
        <strain evidence="6 7">DSM 45301</strain>
    </source>
</reference>
<keyword evidence="1" id="KW-0805">Transcription regulation</keyword>
<evidence type="ECO:0000256" key="2">
    <source>
        <dbReference type="ARBA" id="ARBA00023125"/>
    </source>
</evidence>
<dbReference type="Proteomes" id="UP000315677">
    <property type="component" value="Unassembled WGS sequence"/>
</dbReference>
<protein>
    <submittedName>
        <fullName evidence="6">TetR family transcriptional regulator</fullName>
    </submittedName>
</protein>
<evidence type="ECO:0000256" key="1">
    <source>
        <dbReference type="ARBA" id="ARBA00023015"/>
    </source>
</evidence>
<feature type="DNA-binding region" description="H-T-H motif" evidence="4">
    <location>
        <begin position="32"/>
        <end position="51"/>
    </location>
</feature>
<dbReference type="InterPro" id="IPR009057">
    <property type="entry name" value="Homeodomain-like_sf"/>
</dbReference>
<organism evidence="6 7">
    <name type="scientific">Pseudonocardia kunmingensis</name>
    <dbReference type="NCBI Taxonomy" id="630975"/>
    <lineage>
        <taxon>Bacteria</taxon>
        <taxon>Bacillati</taxon>
        <taxon>Actinomycetota</taxon>
        <taxon>Actinomycetes</taxon>
        <taxon>Pseudonocardiales</taxon>
        <taxon>Pseudonocardiaceae</taxon>
        <taxon>Pseudonocardia</taxon>
    </lineage>
</organism>
<evidence type="ECO:0000256" key="4">
    <source>
        <dbReference type="PROSITE-ProRule" id="PRU00335"/>
    </source>
</evidence>
<dbReference type="InterPro" id="IPR011075">
    <property type="entry name" value="TetR_C"/>
</dbReference>
<dbReference type="RefSeq" id="WP_142051059.1">
    <property type="nucleotide sequence ID" value="NZ_VFPA01000001.1"/>
</dbReference>
<dbReference type="PANTHER" id="PTHR30055:SF148">
    <property type="entry name" value="TETR-FAMILY TRANSCRIPTIONAL REGULATOR"/>
    <property type="match status" value="1"/>
</dbReference>
<dbReference type="GO" id="GO:0000976">
    <property type="term" value="F:transcription cis-regulatory region binding"/>
    <property type="evidence" value="ECO:0007669"/>
    <property type="project" value="TreeGrafter"/>
</dbReference>
<keyword evidence="3" id="KW-0804">Transcription</keyword>
<name>A0A543E198_9PSEU</name>